<dbReference type="EMBL" id="MAQA01000033">
    <property type="protein sequence ID" value="OCI30554.1"/>
    <property type="molecule type" value="Genomic_DNA"/>
</dbReference>
<dbReference type="PATRIC" id="fig|43678.3.peg.3859"/>
<dbReference type="Proteomes" id="UP000093412">
    <property type="component" value="Unassembled WGS sequence"/>
</dbReference>
<gene>
    <name evidence="3" type="ORF">OERS_27170</name>
    <name evidence="2" type="ORF">OJAG_36930</name>
</gene>
<evidence type="ECO:0000313" key="4">
    <source>
        <dbReference type="Proteomes" id="UP000076447"/>
    </source>
</evidence>
<evidence type="ECO:0000256" key="1">
    <source>
        <dbReference type="SAM" id="MobiDB-lite"/>
    </source>
</evidence>
<comment type="caution">
    <text evidence="2">The sequence shown here is derived from an EMBL/GenBank/DDBJ whole genome shotgun (WGS) entry which is preliminary data.</text>
</comment>
<reference evidence="3 5" key="2">
    <citation type="submission" date="2016-06" db="EMBL/GenBank/DDBJ databases">
        <title>Genome sequence of Oerskovia enterophila DSM 43852.</title>
        <authorList>
            <person name="Poehlein A."/>
            <person name="Jag V."/>
            <person name="Bengelsdorf F.R."/>
            <person name="Daniel R."/>
            <person name="Duerre P."/>
        </authorList>
    </citation>
    <scope>NUCLEOTIDE SEQUENCE [LARGE SCALE GENOMIC DNA]</scope>
    <source>
        <strain evidence="3 5">DSM 43852</strain>
    </source>
</reference>
<evidence type="ECO:0000313" key="3">
    <source>
        <dbReference type="EMBL" id="OCI30554.1"/>
    </source>
</evidence>
<proteinExistence type="predicted"/>
<dbReference type="AlphaFoldDB" id="A0A163PPW1"/>
<keyword evidence="5" id="KW-1185">Reference proteome</keyword>
<dbReference type="EMBL" id="LRIE01000085">
    <property type="protein sequence ID" value="KZM33375.1"/>
    <property type="molecule type" value="Genomic_DNA"/>
</dbReference>
<dbReference type="Proteomes" id="UP000076447">
    <property type="component" value="Unassembled WGS sequence"/>
</dbReference>
<organism evidence="2 4">
    <name type="scientific">Oerskovia enterophila</name>
    <dbReference type="NCBI Taxonomy" id="43678"/>
    <lineage>
        <taxon>Bacteria</taxon>
        <taxon>Bacillati</taxon>
        <taxon>Actinomycetota</taxon>
        <taxon>Actinomycetes</taxon>
        <taxon>Micrococcales</taxon>
        <taxon>Cellulomonadaceae</taxon>
        <taxon>Oerskovia</taxon>
    </lineage>
</organism>
<dbReference type="RefSeq" id="WP_068626158.1">
    <property type="nucleotide sequence ID" value="NZ_LRIE01000085.1"/>
</dbReference>
<reference evidence="2 4" key="1">
    <citation type="submission" date="2016-01" db="EMBL/GenBank/DDBJ databases">
        <title>Genome sequence of Oerskovia enterophila VJag, an agar and cellulose degrading bacterium.</title>
        <authorList>
            <person name="Poehlein A."/>
            <person name="Jag V."/>
            <person name="Bengelsdorf F."/>
            <person name="Duerre P."/>
            <person name="Daniel R."/>
        </authorList>
    </citation>
    <scope>NUCLEOTIDE SEQUENCE [LARGE SCALE GENOMIC DNA]</scope>
    <source>
        <strain evidence="2 4">VJag</strain>
    </source>
</reference>
<name>A0A163PPW1_9CELL</name>
<protein>
    <submittedName>
        <fullName evidence="2">Uncharacterized protein</fullName>
    </submittedName>
</protein>
<feature type="region of interest" description="Disordered" evidence="1">
    <location>
        <begin position="53"/>
        <end position="85"/>
    </location>
</feature>
<evidence type="ECO:0000313" key="2">
    <source>
        <dbReference type="EMBL" id="KZM33375.1"/>
    </source>
</evidence>
<feature type="compositionally biased region" description="Polar residues" evidence="1">
    <location>
        <begin position="53"/>
        <end position="66"/>
    </location>
</feature>
<sequence>MHKLQPILLPAAPEVAVAAAVQPARRRRTGRARLVPIAGVVLGVGLLASACTGGSSDKATADTDPSGSGPAAAENHDEHEGQHTNTVDVGPLALFAADYWSVVQPSEGLTQVRAGGCPEGEACPSFDVLSGDAVGEVDTTQAYVPEGAFCPGPGKLEVGASKETSTLDVEIDGAKGTLTRFDLSCVDAAGAEQMTVEQLQWFIPESPNGPTLIADRWAFEGLESRLYAGTWASASA</sequence>
<dbReference type="OrthoDB" id="4833280at2"/>
<evidence type="ECO:0000313" key="5">
    <source>
        <dbReference type="Proteomes" id="UP000093412"/>
    </source>
</evidence>
<accession>A0A163PPW1</accession>